<dbReference type="EMBL" id="FNCJ01000021">
    <property type="protein sequence ID" value="SDI35250.1"/>
    <property type="molecule type" value="Genomic_DNA"/>
</dbReference>
<reference evidence="1 2" key="1">
    <citation type="submission" date="2016-10" db="EMBL/GenBank/DDBJ databases">
        <authorList>
            <person name="de Groot N.N."/>
        </authorList>
    </citation>
    <scope>NUCLEOTIDE SEQUENCE [LARGE SCALE GENOMIC DNA]</scope>
    <source>
        <strain evidence="1 2">LMG 2247</strain>
    </source>
</reference>
<name>A0A1G8JXA5_9BURK</name>
<evidence type="ECO:0000313" key="1">
    <source>
        <dbReference type="EMBL" id="SDI35250.1"/>
    </source>
</evidence>
<organism evidence="1 2">
    <name type="scientific">Paraburkholderia phenazinium</name>
    <dbReference type="NCBI Taxonomy" id="60549"/>
    <lineage>
        <taxon>Bacteria</taxon>
        <taxon>Pseudomonadati</taxon>
        <taxon>Pseudomonadota</taxon>
        <taxon>Betaproteobacteria</taxon>
        <taxon>Burkholderiales</taxon>
        <taxon>Burkholderiaceae</taxon>
        <taxon>Paraburkholderia</taxon>
    </lineage>
</organism>
<accession>A0A1G8JXA5</accession>
<evidence type="ECO:0000313" key="2">
    <source>
        <dbReference type="Proteomes" id="UP000199706"/>
    </source>
</evidence>
<dbReference type="AlphaFoldDB" id="A0A1G8JXA5"/>
<proteinExistence type="predicted"/>
<gene>
    <name evidence="1" type="ORF">SAMN05216466_12166</name>
</gene>
<protein>
    <submittedName>
        <fullName evidence="1">Uncharacterized protein</fullName>
    </submittedName>
</protein>
<dbReference type="Proteomes" id="UP000199706">
    <property type="component" value="Unassembled WGS sequence"/>
</dbReference>
<sequence>MDDLVPSRPDEQAIMVAIWDRPPFPPARRDRAAECLRGMGLTRSGDVVVSALDGAQRRAGDILRADVMRAGLPRSQGKPVFLKRYANRVEKVVFGHVEYRARDHACQARELRAWQVALGAEWHEVHFGAVEVKAEGDQWCISVPVYLGEIAPAWVRVELYADSNAEHPSECVPMNSVGSVSGAVNGYIFSTSVSMLRPADHYTPRVRAWHAAAFLPAESALIAWQR</sequence>